<dbReference type="Pfam" id="PF20408">
    <property type="entry name" value="Abhydrolase_11"/>
    <property type="match status" value="1"/>
</dbReference>
<accession>A0ABU2H2Z0</accession>
<keyword evidence="2" id="KW-0378">Hydrolase</keyword>
<dbReference type="Gene3D" id="3.40.50.1820">
    <property type="entry name" value="alpha/beta hydrolase"/>
    <property type="match status" value="1"/>
</dbReference>
<protein>
    <submittedName>
        <fullName evidence="2">Alpha/beta hydrolase</fullName>
    </submittedName>
</protein>
<dbReference type="PANTHER" id="PTHR13136:SF11">
    <property type="entry name" value="TESTIS-EXPRESSED PROTEIN 30"/>
    <property type="match status" value="1"/>
</dbReference>
<comment type="caution">
    <text evidence="2">The sequence shown here is derived from an EMBL/GenBank/DDBJ whole genome shotgun (WGS) entry which is preliminary data.</text>
</comment>
<dbReference type="Proteomes" id="UP001250214">
    <property type="component" value="Unassembled WGS sequence"/>
</dbReference>
<dbReference type="GO" id="GO:0016874">
    <property type="term" value="F:ligase activity"/>
    <property type="evidence" value="ECO:0007669"/>
    <property type="project" value="UniProtKB-KW"/>
</dbReference>
<evidence type="ECO:0000313" key="3">
    <source>
        <dbReference type="Proteomes" id="UP001250214"/>
    </source>
</evidence>
<dbReference type="InterPro" id="IPR026555">
    <property type="entry name" value="NSL3/Tex30"/>
</dbReference>
<dbReference type="InterPro" id="IPR046879">
    <property type="entry name" value="KANL3/Tex30_Abhydrolase"/>
</dbReference>
<dbReference type="GO" id="GO:0016787">
    <property type="term" value="F:hydrolase activity"/>
    <property type="evidence" value="ECO:0007669"/>
    <property type="project" value="UniProtKB-KW"/>
</dbReference>
<keyword evidence="3" id="KW-1185">Reference proteome</keyword>
<organism evidence="2 3">
    <name type="scientific">Lipingzhangella rawalii</name>
    <dbReference type="NCBI Taxonomy" id="2055835"/>
    <lineage>
        <taxon>Bacteria</taxon>
        <taxon>Bacillati</taxon>
        <taxon>Actinomycetota</taxon>
        <taxon>Actinomycetes</taxon>
        <taxon>Streptosporangiales</taxon>
        <taxon>Nocardiopsidaceae</taxon>
        <taxon>Lipingzhangella</taxon>
    </lineage>
</organism>
<evidence type="ECO:0000259" key="1">
    <source>
        <dbReference type="Pfam" id="PF20408"/>
    </source>
</evidence>
<dbReference type="InterPro" id="IPR029058">
    <property type="entry name" value="AB_hydrolase_fold"/>
</dbReference>
<dbReference type="SUPFAM" id="SSF53474">
    <property type="entry name" value="alpha/beta-Hydrolases"/>
    <property type="match status" value="1"/>
</dbReference>
<gene>
    <name evidence="2" type="ORF">RIF23_02760</name>
</gene>
<dbReference type="EMBL" id="JAVLVT010000001">
    <property type="protein sequence ID" value="MDS1269214.1"/>
    <property type="molecule type" value="Genomic_DNA"/>
</dbReference>
<dbReference type="RefSeq" id="WP_310910715.1">
    <property type="nucleotide sequence ID" value="NZ_JAVLVT010000001.1"/>
</dbReference>
<evidence type="ECO:0000313" key="2">
    <source>
        <dbReference type="EMBL" id="MDS1269214.1"/>
    </source>
</evidence>
<feature type="domain" description="KANL3/Tex30 alpha/beta hydrolase-like" evidence="1">
    <location>
        <begin position="34"/>
        <end position="173"/>
    </location>
</feature>
<name>A0ABU2H2Z0_9ACTN</name>
<sequence>MDPPLEARIETARGPAAVTLYRPETTAPGARNCLLVLTHGSAGGVDAPDLVATRDMARERGATVAMVTQAYRVAGRRSPGGNTGPQDESWTTVVRQIRAWPGLGESPLVLAGRSNGARVACRSAVELGAHAVVALAFPLHPPGKPHRSRDAELRAAGVPRLVVNGASDPFGIPEPDEETTVIVRRGERHDLARAPREVATGVVDWLAERGLVAHVES</sequence>
<proteinExistence type="predicted"/>
<reference evidence="3" key="1">
    <citation type="submission" date="2023-07" db="EMBL/GenBank/DDBJ databases">
        <title>Novel species in the genus Lipingzhangella isolated from Sambhar Salt Lake.</title>
        <authorList>
            <person name="Jiya N."/>
            <person name="Kajale S."/>
            <person name="Sharma A."/>
        </authorList>
    </citation>
    <scope>NUCLEOTIDE SEQUENCE [LARGE SCALE GENOMIC DNA]</scope>
    <source>
        <strain evidence="3">LS1_29</strain>
    </source>
</reference>
<dbReference type="PANTHER" id="PTHR13136">
    <property type="entry name" value="TESTIS DEVELOPMENT PROTEIN PRTD"/>
    <property type="match status" value="1"/>
</dbReference>
<keyword evidence="2" id="KW-0436">Ligase</keyword>